<reference evidence="1 2" key="1">
    <citation type="journal article" date="2014" name="Gut Pathog.">
        <title>Gene clusters of Hafnia alvei strain FB1 important in survival and pathogenesis: a draft genome perspective.</title>
        <authorList>
            <person name="Tan J.Y."/>
            <person name="Yin W.F."/>
            <person name="Chan K.G."/>
        </authorList>
    </citation>
    <scope>NUCLEOTIDE SEQUENCE [LARGE SCALE GENOMIC DNA]</scope>
    <source>
        <strain evidence="1 2">FB1</strain>
    </source>
</reference>
<dbReference type="Proteomes" id="UP000029986">
    <property type="component" value="Chromosome"/>
</dbReference>
<dbReference type="PATRIC" id="fig|1453496.5.peg.723"/>
<dbReference type="InterPro" id="IPR009609">
    <property type="entry name" value="Phosphonate_metab_PhnG"/>
</dbReference>
<evidence type="ECO:0000313" key="2">
    <source>
        <dbReference type="Proteomes" id="UP000029986"/>
    </source>
</evidence>
<dbReference type="eggNOG" id="COG3624">
    <property type="taxonomic scope" value="Bacteria"/>
</dbReference>
<organism evidence="1 2">
    <name type="scientific">Hafnia alvei FB1</name>
    <dbReference type="NCBI Taxonomy" id="1453496"/>
    <lineage>
        <taxon>Bacteria</taxon>
        <taxon>Pseudomonadati</taxon>
        <taxon>Pseudomonadota</taxon>
        <taxon>Gammaproteobacteria</taxon>
        <taxon>Enterobacterales</taxon>
        <taxon>Hafniaceae</taxon>
        <taxon>Hafnia</taxon>
    </lineage>
</organism>
<keyword evidence="1" id="KW-0456">Lyase</keyword>
<proteinExistence type="predicted"/>
<dbReference type="GO" id="GO:0015716">
    <property type="term" value="P:organic phosphonate transport"/>
    <property type="evidence" value="ECO:0007669"/>
    <property type="project" value="InterPro"/>
</dbReference>
<keyword evidence="2" id="KW-1185">Reference proteome</keyword>
<accession>A0A097QYK7</accession>
<dbReference type="GO" id="GO:0019634">
    <property type="term" value="P:organic phosphonate metabolic process"/>
    <property type="evidence" value="ECO:0007669"/>
    <property type="project" value="InterPro"/>
</dbReference>
<dbReference type="GO" id="GO:0016829">
    <property type="term" value="F:lyase activity"/>
    <property type="evidence" value="ECO:0007669"/>
    <property type="project" value="UniProtKB-KW"/>
</dbReference>
<evidence type="ECO:0000313" key="1">
    <source>
        <dbReference type="EMBL" id="AIU71576.1"/>
    </source>
</evidence>
<dbReference type="AlphaFoldDB" id="A0A097QYK7"/>
<dbReference type="HOGENOM" id="CLU_109242_0_0_6"/>
<dbReference type="Pfam" id="PF06754">
    <property type="entry name" value="PhnG"/>
    <property type="match status" value="1"/>
</dbReference>
<protein>
    <submittedName>
        <fullName evidence="1">Phosphonate C-P lyase</fullName>
    </submittedName>
</protein>
<name>A0A097QYK7_HAFAL</name>
<dbReference type="OrthoDB" id="530475at2"/>
<dbReference type="KEGG" id="hav:AT03_03645"/>
<sequence>MDATPSHSHFSIAERQRWMATLAHSQPDDLNPLWDALHLNALEWKNIRPAETGLTQIQAHTGGSGQRFFLGDATLTRAVIQLSSGTYGYSYQLGRDKSHAERCALIDALLQEREHNMTLLENLINPLAALQQERHQQRAQEIAASRVDFFTLVRGDNS</sequence>
<dbReference type="NCBIfam" id="TIGR03293">
    <property type="entry name" value="PhnG_redo"/>
    <property type="match status" value="1"/>
</dbReference>
<dbReference type="EMBL" id="CP009706">
    <property type="protein sequence ID" value="AIU71576.1"/>
    <property type="molecule type" value="Genomic_DNA"/>
</dbReference>
<dbReference type="RefSeq" id="WP_025798919.1">
    <property type="nucleotide sequence ID" value="NZ_CP009706.1"/>
</dbReference>
<gene>
    <name evidence="1" type="ORF">AT03_03645</name>
</gene>